<dbReference type="Gene3D" id="3.90.550.10">
    <property type="entry name" value="Spore Coat Polysaccharide Biosynthesis Protein SpsA, Chain A"/>
    <property type="match status" value="1"/>
</dbReference>
<dbReference type="InterPro" id="IPR022751">
    <property type="entry name" value="Alpha_mannosyltransferase"/>
</dbReference>
<evidence type="ECO:0000313" key="11">
    <source>
        <dbReference type="EMBL" id="CEO57265.1"/>
    </source>
</evidence>
<feature type="transmembrane region" description="Helical" evidence="10">
    <location>
        <begin position="31"/>
        <end position="49"/>
    </location>
</feature>
<evidence type="ECO:0000256" key="6">
    <source>
        <dbReference type="ARBA" id="ARBA00022968"/>
    </source>
</evidence>
<dbReference type="GO" id="GO:0005794">
    <property type="term" value="C:Golgi apparatus"/>
    <property type="evidence" value="ECO:0007669"/>
    <property type="project" value="TreeGrafter"/>
</dbReference>
<protein>
    <submittedName>
        <fullName evidence="11">Uncharacterized protein</fullName>
    </submittedName>
</protein>
<dbReference type="EMBL" id="CDPU01000093">
    <property type="protein sequence ID" value="CEO57265.1"/>
    <property type="molecule type" value="Genomic_DNA"/>
</dbReference>
<evidence type="ECO:0000256" key="3">
    <source>
        <dbReference type="ARBA" id="ARBA00022676"/>
    </source>
</evidence>
<sequence length="506" mass="56825">MDKLTRLASESTISQRCASITRNFLALTRRGAVRILVLVLGLISVIVFIKRSAGLPFNLSEEYQSWFLDNTLDNATIQAMEYSNPIQEPYKNQFWEVGLRLKQVNQWLSEIEQKPRNKDKLHGAVERVIVGLFPFLRTYSQSSPLAALRKSFRPGSRGIVIPVGGSENAIRYAGHLITSLRVVLGCTLPIQIAYAGDGDLSENDKQRILQIEGATDVTFFDVLSVFDDSTLKLADGGWAIKAFAALGSDLEQVILLDSDAVFLQKPDVLFEQHPYIQYGAYLFHDRLLWQHAFADRHAWFKDQIKEPSPAMEKSLVWTEDYAEECDSGVVVLDKSRPDVLMGLLHIAWQNTHAVREEITYKITYGDKESWWLGLELAGSGYEFEAHYGAILGWPGESIGKPAPGRVCSFVIAHVDGDDNLIWYNGGLLKNKLTKPNEYDVPEVWMIDGTWEKGGSKQDMSCMYGKEVKQLTEDQKLVLGRSIERAKVVDRLLASSKVSRTDGSSLV</sequence>
<dbReference type="PANTHER" id="PTHR31392:SF1">
    <property type="entry name" value="ALPHA-1,3-MANNOSYLTRANSFERASE MNN1-RELATED"/>
    <property type="match status" value="1"/>
</dbReference>
<proteinExistence type="inferred from homology"/>
<keyword evidence="6" id="KW-0735">Signal-anchor</keyword>
<dbReference type="AlphaFoldDB" id="A0A0B7KQT5"/>
<dbReference type="GO" id="GO:0000033">
    <property type="term" value="F:alpha-1,3-mannosyltransferase activity"/>
    <property type="evidence" value="ECO:0007669"/>
    <property type="project" value="TreeGrafter"/>
</dbReference>
<gene>
    <name evidence="11" type="ORF">BN869_000013323_1</name>
</gene>
<dbReference type="InterPro" id="IPR029044">
    <property type="entry name" value="Nucleotide-diphossugar_trans"/>
</dbReference>
<comment type="similarity">
    <text evidence="2">Belongs to the MNN1/MNT family.</text>
</comment>
<keyword evidence="8 10" id="KW-0472">Membrane</keyword>
<dbReference type="Pfam" id="PF11051">
    <property type="entry name" value="Mannosyl_trans3"/>
    <property type="match status" value="1"/>
</dbReference>
<evidence type="ECO:0000256" key="1">
    <source>
        <dbReference type="ARBA" id="ARBA00004606"/>
    </source>
</evidence>
<keyword evidence="7 10" id="KW-1133">Transmembrane helix</keyword>
<comment type="subcellular location">
    <subcellularLocation>
        <location evidence="1">Membrane</location>
        <topology evidence="1">Single-pass type II membrane protein</topology>
    </subcellularLocation>
</comment>
<dbReference type="GO" id="GO:0016020">
    <property type="term" value="C:membrane"/>
    <property type="evidence" value="ECO:0007669"/>
    <property type="project" value="UniProtKB-SubCell"/>
</dbReference>
<dbReference type="PANTHER" id="PTHR31392">
    <property type="entry name" value="ALPHA-1,3-MANNOSYLTRANSFERASE MNN1-RELATED"/>
    <property type="match status" value="1"/>
</dbReference>
<keyword evidence="9" id="KW-0325">Glycoprotein</keyword>
<keyword evidence="5 10" id="KW-0812">Transmembrane</keyword>
<evidence type="ECO:0000256" key="5">
    <source>
        <dbReference type="ARBA" id="ARBA00022692"/>
    </source>
</evidence>
<reference evidence="11" key="1">
    <citation type="submission" date="2015-01" db="EMBL/GenBank/DDBJ databases">
        <authorList>
            <person name="Durling Mikael"/>
        </authorList>
    </citation>
    <scope>NUCLEOTIDE SEQUENCE</scope>
</reference>
<evidence type="ECO:0000256" key="10">
    <source>
        <dbReference type="SAM" id="Phobius"/>
    </source>
</evidence>
<evidence type="ECO:0000256" key="2">
    <source>
        <dbReference type="ARBA" id="ARBA00009105"/>
    </source>
</evidence>
<keyword evidence="3" id="KW-0328">Glycosyltransferase</keyword>
<dbReference type="GO" id="GO:0006493">
    <property type="term" value="P:protein O-linked glycosylation"/>
    <property type="evidence" value="ECO:0007669"/>
    <property type="project" value="TreeGrafter"/>
</dbReference>
<accession>A0A0B7KQT5</accession>
<evidence type="ECO:0000256" key="7">
    <source>
        <dbReference type="ARBA" id="ARBA00022989"/>
    </source>
</evidence>
<name>A0A0B7KQT5_BIOOC</name>
<evidence type="ECO:0000256" key="9">
    <source>
        <dbReference type="ARBA" id="ARBA00023180"/>
    </source>
</evidence>
<evidence type="ECO:0000256" key="8">
    <source>
        <dbReference type="ARBA" id="ARBA00023136"/>
    </source>
</evidence>
<dbReference type="SUPFAM" id="SSF53448">
    <property type="entry name" value="Nucleotide-diphospho-sugar transferases"/>
    <property type="match status" value="1"/>
</dbReference>
<keyword evidence="4" id="KW-0808">Transferase</keyword>
<evidence type="ECO:0000256" key="4">
    <source>
        <dbReference type="ARBA" id="ARBA00022679"/>
    </source>
</evidence>
<organism evidence="11">
    <name type="scientific">Bionectria ochroleuca</name>
    <name type="common">Gliocladium roseum</name>
    <dbReference type="NCBI Taxonomy" id="29856"/>
    <lineage>
        <taxon>Eukaryota</taxon>
        <taxon>Fungi</taxon>
        <taxon>Dikarya</taxon>
        <taxon>Ascomycota</taxon>
        <taxon>Pezizomycotina</taxon>
        <taxon>Sordariomycetes</taxon>
        <taxon>Hypocreomycetidae</taxon>
        <taxon>Hypocreales</taxon>
        <taxon>Bionectriaceae</taxon>
        <taxon>Clonostachys</taxon>
    </lineage>
</organism>